<feature type="compositionally biased region" description="Basic residues" evidence="1">
    <location>
        <begin position="108"/>
        <end position="120"/>
    </location>
</feature>
<proteinExistence type="predicted"/>
<gene>
    <name evidence="2" type="ORF">BJY24_000103</name>
</gene>
<evidence type="ECO:0000313" key="2">
    <source>
        <dbReference type="EMBL" id="MBB5911236.1"/>
    </source>
</evidence>
<name>A0A7W9UFP9_9NOCA</name>
<dbReference type="RefSeq" id="WP_083905483.1">
    <property type="nucleotide sequence ID" value="NZ_JACHIT010000001.1"/>
</dbReference>
<evidence type="ECO:0000313" key="3">
    <source>
        <dbReference type="Proteomes" id="UP000540412"/>
    </source>
</evidence>
<dbReference type="AlphaFoldDB" id="A0A7W9UFP9"/>
<keyword evidence="3" id="KW-1185">Reference proteome</keyword>
<dbReference type="EMBL" id="JACHIT010000001">
    <property type="protein sequence ID" value="MBB5911236.1"/>
    <property type="molecule type" value="Genomic_DNA"/>
</dbReference>
<sequence>MLLPHFDKLHQQRYVFNPASAAEIPVLDRLAERDGVDELITLMDRTRADLASEVATRDQVQGTADCSCHQSKRTLTTEIWAKLHQSDTLEPWSTVHRHHRGPALGIVHRRRARGRRRRSGRSSGRGRAELSLGAQTDTELLERVFGSAGYAKATTLAELSPGMDELFLTCLREHSAPNRAGG</sequence>
<evidence type="ECO:0000256" key="1">
    <source>
        <dbReference type="SAM" id="MobiDB-lite"/>
    </source>
</evidence>
<comment type="caution">
    <text evidence="2">The sequence shown here is derived from an EMBL/GenBank/DDBJ whole genome shotgun (WGS) entry which is preliminary data.</text>
</comment>
<dbReference type="Proteomes" id="UP000540412">
    <property type="component" value="Unassembled WGS sequence"/>
</dbReference>
<protein>
    <submittedName>
        <fullName evidence="2">Uncharacterized protein</fullName>
    </submittedName>
</protein>
<organism evidence="2 3">
    <name type="scientific">Nocardia transvalensis</name>
    <dbReference type="NCBI Taxonomy" id="37333"/>
    <lineage>
        <taxon>Bacteria</taxon>
        <taxon>Bacillati</taxon>
        <taxon>Actinomycetota</taxon>
        <taxon>Actinomycetes</taxon>
        <taxon>Mycobacteriales</taxon>
        <taxon>Nocardiaceae</taxon>
        <taxon>Nocardia</taxon>
    </lineage>
</organism>
<reference evidence="2 3" key="1">
    <citation type="submission" date="2020-08" db="EMBL/GenBank/DDBJ databases">
        <title>Sequencing the genomes of 1000 actinobacteria strains.</title>
        <authorList>
            <person name="Klenk H.-P."/>
        </authorList>
    </citation>
    <scope>NUCLEOTIDE SEQUENCE [LARGE SCALE GENOMIC DNA]</scope>
    <source>
        <strain evidence="2 3">DSM 43582</strain>
    </source>
</reference>
<accession>A0A7W9UFP9</accession>
<feature type="region of interest" description="Disordered" evidence="1">
    <location>
        <begin position="108"/>
        <end position="133"/>
    </location>
</feature>